<sequence length="185" mass="21034">MKQLARTITNSSSSSGNLGLNHTVFGPAPMHHHAHHGHHHHHHSPDNNRHIAPAPPPTHFLCRNQDMVHRLHLDAHIAKTSQRKEAQLPQLLSLQLMITVLLLMPHHHIHGHLRLLVVLHMIPLCTVDPLFHPLLFYQSHLCPLFLLLMHILQVYMDRGKVLLQVNTQHEQVLQDAASGSCTSFM</sequence>
<keyword evidence="2" id="KW-0812">Transmembrane</keyword>
<dbReference type="EMBL" id="JACEFO010002879">
    <property type="protein sequence ID" value="KAF8646958.1"/>
    <property type="molecule type" value="Genomic_DNA"/>
</dbReference>
<keyword evidence="2" id="KW-0472">Membrane</keyword>
<accession>A0A834ZYG3</accession>
<feature type="compositionally biased region" description="Low complexity" evidence="1">
    <location>
        <begin position="10"/>
        <end position="21"/>
    </location>
</feature>
<name>A0A834ZYG3_9POAL</name>
<evidence type="ECO:0000313" key="3">
    <source>
        <dbReference type="EMBL" id="KAF8646958.1"/>
    </source>
</evidence>
<keyword evidence="4" id="KW-1185">Reference proteome</keyword>
<feature type="transmembrane region" description="Helical" evidence="2">
    <location>
        <begin position="130"/>
        <end position="152"/>
    </location>
</feature>
<evidence type="ECO:0000313" key="4">
    <source>
        <dbReference type="Proteomes" id="UP000636709"/>
    </source>
</evidence>
<proteinExistence type="predicted"/>
<comment type="caution">
    <text evidence="3">The sequence shown here is derived from an EMBL/GenBank/DDBJ whole genome shotgun (WGS) entry which is preliminary data.</text>
</comment>
<dbReference type="Proteomes" id="UP000636709">
    <property type="component" value="Unassembled WGS sequence"/>
</dbReference>
<organism evidence="3 4">
    <name type="scientific">Digitaria exilis</name>
    <dbReference type="NCBI Taxonomy" id="1010633"/>
    <lineage>
        <taxon>Eukaryota</taxon>
        <taxon>Viridiplantae</taxon>
        <taxon>Streptophyta</taxon>
        <taxon>Embryophyta</taxon>
        <taxon>Tracheophyta</taxon>
        <taxon>Spermatophyta</taxon>
        <taxon>Magnoliopsida</taxon>
        <taxon>Liliopsida</taxon>
        <taxon>Poales</taxon>
        <taxon>Poaceae</taxon>
        <taxon>PACMAD clade</taxon>
        <taxon>Panicoideae</taxon>
        <taxon>Panicodae</taxon>
        <taxon>Paniceae</taxon>
        <taxon>Anthephorinae</taxon>
        <taxon>Digitaria</taxon>
    </lineage>
</organism>
<reference evidence="3" key="1">
    <citation type="submission" date="2020-07" db="EMBL/GenBank/DDBJ databases">
        <title>Genome sequence and genetic diversity analysis of an under-domesticated orphan crop, white fonio (Digitaria exilis).</title>
        <authorList>
            <person name="Bennetzen J.L."/>
            <person name="Chen S."/>
            <person name="Ma X."/>
            <person name="Wang X."/>
            <person name="Yssel A.E.J."/>
            <person name="Chaluvadi S.R."/>
            <person name="Johnson M."/>
            <person name="Gangashetty P."/>
            <person name="Hamidou F."/>
            <person name="Sanogo M.D."/>
            <person name="Zwaenepoel A."/>
            <person name="Wallace J."/>
            <person name="Van De Peer Y."/>
            <person name="Van Deynze A."/>
        </authorList>
    </citation>
    <scope>NUCLEOTIDE SEQUENCE</scope>
    <source>
        <tissue evidence="3">Leaves</tissue>
    </source>
</reference>
<feature type="region of interest" description="Disordered" evidence="1">
    <location>
        <begin position="1"/>
        <end position="56"/>
    </location>
</feature>
<evidence type="ECO:0000256" key="1">
    <source>
        <dbReference type="SAM" id="MobiDB-lite"/>
    </source>
</evidence>
<evidence type="ECO:0000256" key="2">
    <source>
        <dbReference type="SAM" id="Phobius"/>
    </source>
</evidence>
<feature type="transmembrane region" description="Helical" evidence="2">
    <location>
        <begin position="91"/>
        <end position="110"/>
    </location>
</feature>
<dbReference type="AlphaFoldDB" id="A0A834ZYG3"/>
<gene>
    <name evidence="3" type="ORF">HU200_065470</name>
</gene>
<keyword evidence="2" id="KW-1133">Transmembrane helix</keyword>
<protein>
    <submittedName>
        <fullName evidence="3">Uncharacterized protein</fullName>
    </submittedName>
</protein>
<feature type="compositionally biased region" description="Basic residues" evidence="1">
    <location>
        <begin position="30"/>
        <end position="43"/>
    </location>
</feature>